<keyword evidence="2" id="KW-0285">Flavoprotein</keyword>
<sequence length="454" mass="52133">MEHAIIVGAGLVGSLLSVYLARANFKVSIFERNSDPSQINLQVGKSINITLCERGFQALDAVGVGNVVRKLCIPLYGRIIHSQDGQCTYQPYGNNQEAIYAIKREDLSQVLLDFSQKQENIDFYFQQKCIDIDLQTTTLKFQQLNTGAITKVQAQRIFAADGAYSAIRQKMQRLKRFNYSQEYLEQGYREIIIPSNRERSWLLEKNAIHIWPRDNFMLIGFPNLDGSFSLSLHLPYVGRISHESIKTHEDIQKLFETYFSDILPLVKSSLQDYCMKPIGDMITIKCFPWTYQDKAALIGDACHAIFPYYGQGANAGFEDCQILIQCMEKYPGDWQTILQEYEKSRKPNTDAIAHLCSEHFRILRKLVGDPNFLLRKKIERKIQKMYPEYSSLYHNITFTCMPYAEALRVEQKNRAVIDKIVAIDDVEEKLDTPEIGLLISKLVRNVKAPVLARV</sequence>
<evidence type="ECO:0000256" key="3">
    <source>
        <dbReference type="ARBA" id="ARBA00022827"/>
    </source>
</evidence>
<dbReference type="GO" id="GO:0070189">
    <property type="term" value="P:kynurenine metabolic process"/>
    <property type="evidence" value="ECO:0007669"/>
    <property type="project" value="TreeGrafter"/>
</dbReference>
<dbReference type="InterPro" id="IPR036188">
    <property type="entry name" value="FAD/NAD-bd_sf"/>
</dbReference>
<protein>
    <submittedName>
        <fullName evidence="8">FAD-dependent monooxygenase</fullName>
    </submittedName>
</protein>
<name>A0A6B3N9E6_9CYAN</name>
<proteinExistence type="predicted"/>
<dbReference type="GO" id="GO:0071949">
    <property type="term" value="F:FAD binding"/>
    <property type="evidence" value="ECO:0007669"/>
    <property type="project" value="InterPro"/>
</dbReference>
<dbReference type="Gene3D" id="3.50.50.60">
    <property type="entry name" value="FAD/NAD(P)-binding domain"/>
    <property type="match status" value="1"/>
</dbReference>
<reference evidence="8" key="1">
    <citation type="submission" date="2019-11" db="EMBL/GenBank/DDBJ databases">
        <title>Genomic insights into an expanded diversity of filamentous marine cyanobacteria reveals the extraordinary biosynthetic potential of Moorea and Okeania.</title>
        <authorList>
            <person name="Ferreira Leao T."/>
            <person name="Wang M."/>
            <person name="Moss N."/>
            <person name="Da Silva R."/>
            <person name="Sanders J."/>
            <person name="Nurk S."/>
            <person name="Gurevich A."/>
            <person name="Humphrey G."/>
            <person name="Reher R."/>
            <person name="Zhu Q."/>
            <person name="Belda-Ferre P."/>
            <person name="Glukhov E."/>
            <person name="Rex R."/>
            <person name="Dorrestein P.C."/>
            <person name="Knight R."/>
            <person name="Pevzner P."/>
            <person name="Gerwick W.H."/>
            <person name="Gerwick L."/>
        </authorList>
    </citation>
    <scope>NUCLEOTIDE SEQUENCE</scope>
    <source>
        <strain evidence="8">SIO1C4</strain>
    </source>
</reference>
<dbReference type="Pfam" id="PF01494">
    <property type="entry name" value="FAD_binding_3"/>
    <property type="match status" value="2"/>
</dbReference>
<dbReference type="PANTHER" id="PTHR46028:SF2">
    <property type="entry name" value="KYNURENINE 3-MONOOXYGENASE"/>
    <property type="match status" value="1"/>
</dbReference>
<evidence type="ECO:0000313" key="8">
    <source>
        <dbReference type="EMBL" id="NER28113.1"/>
    </source>
</evidence>
<keyword evidence="4" id="KW-0521">NADP</keyword>
<dbReference type="AlphaFoldDB" id="A0A6B3N9E6"/>
<feature type="domain" description="FAD-binding" evidence="7">
    <location>
        <begin position="293"/>
        <end position="351"/>
    </location>
</feature>
<evidence type="ECO:0000256" key="2">
    <source>
        <dbReference type="ARBA" id="ARBA00022630"/>
    </source>
</evidence>
<dbReference type="GO" id="GO:0004502">
    <property type="term" value="F:kynurenine 3-monooxygenase activity"/>
    <property type="evidence" value="ECO:0007669"/>
    <property type="project" value="TreeGrafter"/>
</dbReference>
<keyword evidence="5" id="KW-0560">Oxidoreductase</keyword>
<dbReference type="SUPFAM" id="SSF51905">
    <property type="entry name" value="FAD/NAD(P)-binding domain"/>
    <property type="match status" value="1"/>
</dbReference>
<accession>A0A6B3N9E6</accession>
<gene>
    <name evidence="8" type="ORF">F6J89_10880</name>
</gene>
<dbReference type="PRINTS" id="PR00420">
    <property type="entry name" value="RNGMNOXGNASE"/>
</dbReference>
<evidence type="ECO:0000256" key="5">
    <source>
        <dbReference type="ARBA" id="ARBA00023002"/>
    </source>
</evidence>
<feature type="domain" description="FAD-binding" evidence="7">
    <location>
        <begin position="4"/>
        <end position="172"/>
    </location>
</feature>
<keyword evidence="3" id="KW-0274">FAD</keyword>
<organism evidence="8">
    <name type="scientific">Symploca sp. SIO1C4</name>
    <dbReference type="NCBI Taxonomy" id="2607765"/>
    <lineage>
        <taxon>Bacteria</taxon>
        <taxon>Bacillati</taxon>
        <taxon>Cyanobacteriota</taxon>
        <taxon>Cyanophyceae</taxon>
        <taxon>Coleofasciculales</taxon>
        <taxon>Coleofasciculaceae</taxon>
        <taxon>Symploca</taxon>
    </lineage>
</organism>
<dbReference type="EMBL" id="JAAHFQ010000172">
    <property type="protein sequence ID" value="NER28113.1"/>
    <property type="molecule type" value="Genomic_DNA"/>
</dbReference>
<evidence type="ECO:0000259" key="7">
    <source>
        <dbReference type="Pfam" id="PF01494"/>
    </source>
</evidence>
<comment type="cofactor">
    <cofactor evidence="1">
        <name>FAD</name>
        <dbReference type="ChEBI" id="CHEBI:57692"/>
    </cofactor>
</comment>
<keyword evidence="6 8" id="KW-0503">Monooxygenase</keyword>
<evidence type="ECO:0000256" key="1">
    <source>
        <dbReference type="ARBA" id="ARBA00001974"/>
    </source>
</evidence>
<dbReference type="InterPro" id="IPR002938">
    <property type="entry name" value="FAD-bd"/>
</dbReference>
<evidence type="ECO:0000256" key="4">
    <source>
        <dbReference type="ARBA" id="ARBA00022857"/>
    </source>
</evidence>
<evidence type="ECO:0000256" key="6">
    <source>
        <dbReference type="ARBA" id="ARBA00023033"/>
    </source>
</evidence>
<dbReference type="PANTHER" id="PTHR46028">
    <property type="entry name" value="KYNURENINE 3-MONOOXYGENASE"/>
    <property type="match status" value="1"/>
</dbReference>
<comment type="caution">
    <text evidence="8">The sequence shown here is derived from an EMBL/GenBank/DDBJ whole genome shotgun (WGS) entry which is preliminary data.</text>
</comment>